<evidence type="ECO:0000256" key="1">
    <source>
        <dbReference type="SAM" id="MobiDB-lite"/>
    </source>
</evidence>
<keyword evidence="4" id="KW-1185">Reference proteome</keyword>
<evidence type="ECO:0000313" key="3">
    <source>
        <dbReference type="EMBL" id="PRY70011.1"/>
    </source>
</evidence>
<keyword evidence="2" id="KW-0732">Signal</keyword>
<sequence length="441" mass="44438">MNKPLLSILACGTLVAPALLIATPAVAGGGGGHGGNHGEPPTSVSAGEPVTLADGLLGPLSFGVGDDGTAYVSQNFAGLLTQVNADGTTVELAAGIPGASPELPGEEIGSVSTAEGIVYYSQSAPDLSASVLNSIDAEGTITELADVRGYEDETNPDQVNTYGFVDLPAECNAQIPVDPMGLGPSGVPYTGKVDSHPYATLVAEDGLYVADAGANAILWVDDAGAISTVAVLPPEPAVTVTAEIAAAGGLPACVAGYDYIFEPVPTDVEYGPDGYLYVTTLPGGPEDPSLGGRGSVYRVDPATGESELVATGFAGATGLAVADNGTVFVAELFGGDGTGQISYLAPGSDAPALLLTVASPAAVEVRDDTLWATTSTFVPDDLGAPQPIGALTEIPLTWSSTGGNADGHHGDDWGDGHHGHDNGHHGDKAWGHDDVWWERDS</sequence>
<reference evidence="3 4" key="1">
    <citation type="submission" date="2018-03" db="EMBL/GenBank/DDBJ databases">
        <title>Genomic Encyclopedia of Type Strains, Phase III (KMG-III): the genomes of soil and plant-associated and newly described type strains.</title>
        <authorList>
            <person name="Whitman W."/>
        </authorList>
    </citation>
    <scope>NUCLEOTIDE SEQUENCE [LARGE SCALE GENOMIC DNA]</scope>
    <source>
        <strain evidence="3 4">CGMCC 1.12484</strain>
    </source>
</reference>
<comment type="caution">
    <text evidence="3">The sequence shown here is derived from an EMBL/GenBank/DDBJ whole genome shotgun (WGS) entry which is preliminary data.</text>
</comment>
<name>A0A2T0VIF4_9MICO</name>
<accession>A0A2T0VIF4</accession>
<dbReference type="AlphaFoldDB" id="A0A2T0VIF4"/>
<feature type="chain" id="PRO_5015691558" description="ScyD/ScyE family protein" evidence="2">
    <location>
        <begin position="28"/>
        <end position="441"/>
    </location>
</feature>
<protein>
    <recommendedName>
        <fullName evidence="5">ScyD/ScyE family protein</fullName>
    </recommendedName>
</protein>
<dbReference type="InterPro" id="IPR015943">
    <property type="entry name" value="WD40/YVTN_repeat-like_dom_sf"/>
</dbReference>
<dbReference type="Proteomes" id="UP000237983">
    <property type="component" value="Unassembled WGS sequence"/>
</dbReference>
<organism evidence="3 4">
    <name type="scientific">Glaciihabitans tibetensis</name>
    <dbReference type="NCBI Taxonomy" id="1266600"/>
    <lineage>
        <taxon>Bacteria</taxon>
        <taxon>Bacillati</taxon>
        <taxon>Actinomycetota</taxon>
        <taxon>Actinomycetes</taxon>
        <taxon>Micrococcales</taxon>
        <taxon>Microbacteriaceae</taxon>
        <taxon>Glaciihabitans</taxon>
    </lineage>
</organism>
<feature type="region of interest" description="Disordered" evidence="1">
    <location>
        <begin position="400"/>
        <end position="433"/>
    </location>
</feature>
<dbReference type="InterPro" id="IPR048031">
    <property type="entry name" value="ScyD/ScyE-like"/>
</dbReference>
<gene>
    <name evidence="3" type="ORF">B0I08_101133</name>
</gene>
<dbReference type="NCBIfam" id="NF033206">
    <property type="entry name" value="ScyE_fam"/>
    <property type="match status" value="1"/>
</dbReference>
<proteinExistence type="predicted"/>
<evidence type="ECO:0000313" key="4">
    <source>
        <dbReference type="Proteomes" id="UP000237983"/>
    </source>
</evidence>
<dbReference type="SUPFAM" id="SSF63829">
    <property type="entry name" value="Calcium-dependent phosphotriesterase"/>
    <property type="match status" value="1"/>
</dbReference>
<dbReference type="Gene3D" id="2.130.10.10">
    <property type="entry name" value="YVTN repeat-like/Quinoprotein amine dehydrogenase"/>
    <property type="match status" value="1"/>
</dbReference>
<feature type="compositionally biased region" description="Basic and acidic residues" evidence="1">
    <location>
        <begin position="406"/>
        <end position="433"/>
    </location>
</feature>
<feature type="signal peptide" evidence="2">
    <location>
        <begin position="1"/>
        <end position="27"/>
    </location>
</feature>
<evidence type="ECO:0008006" key="5">
    <source>
        <dbReference type="Google" id="ProtNLM"/>
    </source>
</evidence>
<evidence type="ECO:0000256" key="2">
    <source>
        <dbReference type="SAM" id="SignalP"/>
    </source>
</evidence>
<dbReference type="RefSeq" id="WP_181243103.1">
    <property type="nucleotide sequence ID" value="NZ_PVTL01000001.1"/>
</dbReference>
<dbReference type="EMBL" id="PVTL01000001">
    <property type="protein sequence ID" value="PRY70011.1"/>
    <property type="molecule type" value="Genomic_DNA"/>
</dbReference>